<feature type="compositionally biased region" description="Acidic residues" evidence="1">
    <location>
        <begin position="51"/>
        <end position="65"/>
    </location>
</feature>
<feature type="region of interest" description="Disordered" evidence="1">
    <location>
        <begin position="1"/>
        <end position="195"/>
    </location>
</feature>
<evidence type="ECO:0000313" key="3">
    <source>
        <dbReference type="Proteomes" id="UP000215453"/>
    </source>
</evidence>
<feature type="compositionally biased region" description="Low complexity" evidence="1">
    <location>
        <begin position="21"/>
        <end position="31"/>
    </location>
</feature>
<accession>A0A1Y6M3T6</accession>
<gene>
    <name evidence="2" type="ORF">ZT1A5_G11893</name>
</gene>
<sequence>MRLLSNYKAPSTPLTRVNDRSASGATAAASSDLEDEGDRDYNKDASLSEVSDTEESSKDEEEEDVVYSPAVRRSRRRGSSNNGRASSSRVLKSKSPRKGGSALRLAKEKRAKAARKAARQEQRARYDKQCCAIRSANKRTRSRSGGVSIPAAQGSRTGTAGDDFIRNRSVNRITFNKNTLPGSPEGTPTRDNRGR</sequence>
<reference evidence="2 3" key="1">
    <citation type="submission" date="2016-10" db="EMBL/GenBank/DDBJ databases">
        <authorList>
            <person name="Varghese N."/>
        </authorList>
    </citation>
    <scope>NUCLEOTIDE SEQUENCE [LARGE SCALE GENOMIC DNA]</scope>
</reference>
<evidence type="ECO:0000256" key="1">
    <source>
        <dbReference type="SAM" id="MobiDB-lite"/>
    </source>
</evidence>
<organism evidence="2 3">
    <name type="scientific">Zymoseptoria tritici ST99CH_1A5</name>
    <dbReference type="NCBI Taxonomy" id="1276529"/>
    <lineage>
        <taxon>Eukaryota</taxon>
        <taxon>Fungi</taxon>
        <taxon>Dikarya</taxon>
        <taxon>Ascomycota</taxon>
        <taxon>Pezizomycotina</taxon>
        <taxon>Dothideomycetes</taxon>
        <taxon>Dothideomycetidae</taxon>
        <taxon>Mycosphaerellales</taxon>
        <taxon>Mycosphaerellaceae</taxon>
        <taxon>Zymoseptoria</taxon>
    </lineage>
</organism>
<name>A0A1Y6M3T6_ZYMTR</name>
<feature type="compositionally biased region" description="Basic and acidic residues" evidence="1">
    <location>
        <begin position="118"/>
        <end position="128"/>
    </location>
</feature>
<evidence type="ECO:0000313" key="2">
    <source>
        <dbReference type="EMBL" id="SMY30440.1"/>
    </source>
</evidence>
<feature type="compositionally biased region" description="Polar residues" evidence="1">
    <location>
        <begin position="168"/>
        <end position="181"/>
    </location>
</feature>
<feature type="compositionally biased region" description="Low complexity" evidence="1">
    <location>
        <begin position="79"/>
        <end position="90"/>
    </location>
</feature>
<dbReference type="EMBL" id="LT882693">
    <property type="protein sequence ID" value="SMY30440.1"/>
    <property type="molecule type" value="Genomic_DNA"/>
</dbReference>
<proteinExistence type="predicted"/>
<protein>
    <submittedName>
        <fullName evidence="2">Uncharacterized protein</fullName>
    </submittedName>
</protein>
<dbReference type="Proteomes" id="UP000215453">
    <property type="component" value="Chromosome 18"/>
</dbReference>
<dbReference type="AlphaFoldDB" id="A0A1Y6M3T6"/>
<feature type="compositionally biased region" description="Basic residues" evidence="1">
    <location>
        <begin position="107"/>
        <end position="117"/>
    </location>
</feature>